<evidence type="ECO:0000313" key="4">
    <source>
        <dbReference type="EMBL" id="HGT82908.1"/>
    </source>
</evidence>
<organism evidence="4">
    <name type="scientific">Archaeoglobus fulgidus</name>
    <dbReference type="NCBI Taxonomy" id="2234"/>
    <lineage>
        <taxon>Archaea</taxon>
        <taxon>Methanobacteriati</taxon>
        <taxon>Methanobacteriota</taxon>
        <taxon>Archaeoglobi</taxon>
        <taxon>Archaeoglobales</taxon>
        <taxon>Archaeoglobaceae</taxon>
        <taxon>Archaeoglobus</taxon>
    </lineage>
</organism>
<comment type="similarity">
    <text evidence="1 3">Belongs to the UPF0165 family.</text>
</comment>
<gene>
    <name evidence="4" type="ORF">ENT52_04195</name>
</gene>
<dbReference type="EMBL" id="DSYZ01000087">
    <property type="protein sequence ID" value="HGT82908.1"/>
    <property type="molecule type" value="Genomic_DNA"/>
</dbReference>
<evidence type="ECO:0000256" key="2">
    <source>
        <dbReference type="ARBA" id="ARBA00022649"/>
    </source>
</evidence>
<reference evidence="4" key="1">
    <citation type="journal article" date="2020" name="mSystems">
        <title>Genome- and Community-Level Interaction Insights into Carbon Utilization and Element Cycling Functions of Hydrothermarchaeota in Hydrothermal Sediment.</title>
        <authorList>
            <person name="Zhou Z."/>
            <person name="Liu Y."/>
            <person name="Xu W."/>
            <person name="Pan J."/>
            <person name="Luo Z.H."/>
            <person name="Li M."/>
        </authorList>
    </citation>
    <scope>NUCLEOTIDE SEQUENCE [LARGE SCALE GENOMIC DNA]</scope>
    <source>
        <strain evidence="4">SpSt-587</strain>
    </source>
</reference>
<name>A0A7J3M2G1_ARCFL</name>
<dbReference type="AlphaFoldDB" id="A0A7J3M2G1"/>
<sequence>MPRSTKSMAKIIEAIYEIGVLKSLEKECPYEKR</sequence>
<proteinExistence type="inferred from homology"/>
<comment type="caution">
    <text evidence="4">The sequence shown here is derived from an EMBL/GenBank/DDBJ whole genome shotgun (WGS) entry which is preliminary data.</text>
</comment>
<protein>
    <recommendedName>
        <fullName evidence="3">Antitoxin</fullName>
    </recommendedName>
</protein>
<keyword evidence="2 3" id="KW-1277">Toxin-antitoxin system</keyword>
<dbReference type="InterPro" id="IPR008203">
    <property type="entry name" value="AF2212-like"/>
</dbReference>
<evidence type="ECO:0000256" key="3">
    <source>
        <dbReference type="RuleBase" id="RU368051"/>
    </source>
</evidence>
<accession>A0A7J3M2G1</accession>
<comment type="function">
    <text evidence="3">Antitoxin component of a type II toxin-antitoxin (TA) system.</text>
</comment>
<dbReference type="Pfam" id="PF01954">
    <property type="entry name" value="AF2212-like"/>
    <property type="match status" value="1"/>
</dbReference>
<evidence type="ECO:0000256" key="1">
    <source>
        <dbReference type="ARBA" id="ARBA00006615"/>
    </source>
</evidence>